<protein>
    <submittedName>
        <fullName evidence="2">SelT/SelW/SelH family protein</fullName>
    </submittedName>
</protein>
<reference evidence="2 3" key="1">
    <citation type="journal article" date="2016" name="Antonie Van Leeuwenhoek">
        <title>Bacillus depressus sp. nov., isolated from soil of a sunflower field.</title>
        <authorList>
            <person name="Wei X."/>
            <person name="Xin D."/>
            <person name="Xin Y."/>
            <person name="Zhang H."/>
            <person name="Wang T."/>
            <person name="Zhang J."/>
        </authorList>
    </citation>
    <scope>NUCLEOTIDE SEQUENCE [LARGE SCALE GENOMIC DNA]</scope>
    <source>
        <strain evidence="2 3">BZ1</strain>
    </source>
</reference>
<organism evidence="2 3">
    <name type="scientific">Cytobacillus depressus</name>
    <dbReference type="NCBI Taxonomy" id="1602942"/>
    <lineage>
        <taxon>Bacteria</taxon>
        <taxon>Bacillati</taxon>
        <taxon>Bacillota</taxon>
        <taxon>Bacilli</taxon>
        <taxon>Bacillales</taxon>
        <taxon>Bacillaceae</taxon>
        <taxon>Cytobacillus</taxon>
    </lineage>
</organism>
<sequence length="56" mass="6268">MFTHFRHGIVKMELIPSKGGVFEVSVNGEKIYSKDETGLFPKSGQIIEMIQEEPSA</sequence>
<dbReference type="NCBIfam" id="TIGR02174">
    <property type="entry name" value="CXXU_selWTH"/>
    <property type="match status" value="1"/>
</dbReference>
<dbReference type="Gene3D" id="3.40.30.10">
    <property type="entry name" value="Glutaredoxin"/>
    <property type="match status" value="1"/>
</dbReference>
<dbReference type="AlphaFoldDB" id="A0A6L3V1R1"/>
<keyword evidence="3" id="KW-1185">Reference proteome</keyword>
<dbReference type="Proteomes" id="UP000481030">
    <property type="component" value="Unassembled WGS sequence"/>
</dbReference>
<evidence type="ECO:0000313" key="3">
    <source>
        <dbReference type="Proteomes" id="UP000481030"/>
    </source>
</evidence>
<dbReference type="OrthoDB" id="9811366at2"/>
<dbReference type="InterPro" id="IPR011893">
    <property type="entry name" value="Selenoprotein_Rdx-typ"/>
</dbReference>
<dbReference type="Pfam" id="PF10262">
    <property type="entry name" value="Rdx"/>
    <property type="match status" value="1"/>
</dbReference>
<evidence type="ECO:0000313" key="2">
    <source>
        <dbReference type="EMBL" id="KAB2329755.1"/>
    </source>
</evidence>
<dbReference type="EMBL" id="WBOS01000017">
    <property type="protein sequence ID" value="KAB2329755.1"/>
    <property type="molecule type" value="Genomic_DNA"/>
</dbReference>
<name>A0A6L3V1R1_9BACI</name>
<dbReference type="SUPFAM" id="SSF52833">
    <property type="entry name" value="Thioredoxin-like"/>
    <property type="match status" value="1"/>
</dbReference>
<proteinExistence type="predicted"/>
<accession>A0A6L3V1R1</accession>
<dbReference type="InterPro" id="IPR036249">
    <property type="entry name" value="Thioredoxin-like_sf"/>
</dbReference>
<gene>
    <name evidence="2" type="ORF">F7731_21670</name>
</gene>
<comment type="caution">
    <text evidence="2">The sequence shown here is derived from an EMBL/GenBank/DDBJ whole genome shotgun (WGS) entry which is preliminary data.</text>
</comment>
<evidence type="ECO:0000256" key="1">
    <source>
        <dbReference type="ARBA" id="ARBA00023284"/>
    </source>
</evidence>
<keyword evidence="1" id="KW-0676">Redox-active center</keyword>